<sequence>MRFQDLTPTQRQAMTRIVGWASDGIPIGALEDSLPPALIEAVVELEGLGLAHVEAGWRGTRWWHLTKRGQFIRDRGEG</sequence>
<evidence type="ECO:0000313" key="2">
    <source>
        <dbReference type="Proteomes" id="UP000531216"/>
    </source>
</evidence>
<accession>A0A7W6FVP5</accession>
<dbReference type="RefSeq" id="WP_090964347.1">
    <property type="nucleotide sequence ID" value="NZ_FOOA01000012.1"/>
</dbReference>
<protein>
    <submittedName>
        <fullName evidence="1">Uncharacterized protein</fullName>
    </submittedName>
</protein>
<organism evidence="1 2">
    <name type="scientific">Aureimonas phyllosphaerae</name>
    <dbReference type="NCBI Taxonomy" id="1166078"/>
    <lineage>
        <taxon>Bacteria</taxon>
        <taxon>Pseudomonadati</taxon>
        <taxon>Pseudomonadota</taxon>
        <taxon>Alphaproteobacteria</taxon>
        <taxon>Hyphomicrobiales</taxon>
        <taxon>Aurantimonadaceae</taxon>
        <taxon>Aureimonas</taxon>
    </lineage>
</organism>
<comment type="caution">
    <text evidence="1">The sequence shown here is derived from an EMBL/GenBank/DDBJ whole genome shotgun (WGS) entry which is preliminary data.</text>
</comment>
<dbReference type="EMBL" id="JACIDO010000008">
    <property type="protein sequence ID" value="MBB3937366.1"/>
    <property type="molecule type" value="Genomic_DNA"/>
</dbReference>
<gene>
    <name evidence="1" type="ORF">GGR05_003532</name>
</gene>
<dbReference type="Proteomes" id="UP000531216">
    <property type="component" value="Unassembled WGS sequence"/>
</dbReference>
<keyword evidence="2" id="KW-1185">Reference proteome</keyword>
<evidence type="ECO:0000313" key="1">
    <source>
        <dbReference type="EMBL" id="MBB3937366.1"/>
    </source>
</evidence>
<proteinExistence type="predicted"/>
<dbReference type="AlphaFoldDB" id="A0A7W6FVP5"/>
<reference evidence="1 2" key="1">
    <citation type="submission" date="2020-08" db="EMBL/GenBank/DDBJ databases">
        <title>Genomic Encyclopedia of Type Strains, Phase IV (KMG-IV): sequencing the most valuable type-strain genomes for metagenomic binning, comparative biology and taxonomic classification.</title>
        <authorList>
            <person name="Goeker M."/>
        </authorList>
    </citation>
    <scope>NUCLEOTIDE SEQUENCE [LARGE SCALE GENOMIC DNA]</scope>
    <source>
        <strain evidence="1 2">DSM 25024</strain>
    </source>
</reference>
<name>A0A7W6FVP5_9HYPH</name>
<dbReference type="OrthoDB" id="7908303at2"/>